<dbReference type="Gene3D" id="3.30.950.30">
    <property type="entry name" value="Schlafen, AAA domain"/>
    <property type="match status" value="1"/>
</dbReference>
<evidence type="ECO:0000313" key="3">
    <source>
        <dbReference type="EMBL" id="MCP9599807.1"/>
    </source>
</evidence>
<feature type="domain" description="Filamentation induced by cAMP protein Fic-like C-terminal" evidence="2">
    <location>
        <begin position="414"/>
        <end position="477"/>
    </location>
</feature>
<evidence type="ECO:0000313" key="4">
    <source>
        <dbReference type="EMBL" id="RHK13010.1"/>
    </source>
</evidence>
<dbReference type="EMBL" id="JANDWN010000016">
    <property type="protein sequence ID" value="MCP9599807.1"/>
    <property type="molecule type" value="Genomic_DNA"/>
</dbReference>
<proteinExistence type="predicted"/>
<evidence type="ECO:0000259" key="2">
    <source>
        <dbReference type="Pfam" id="PF21247"/>
    </source>
</evidence>
<name>A0A3R6FE48_9BACT</name>
<keyword evidence="4" id="KW-0067">ATP-binding</keyword>
<accession>A0A3R6FE48</accession>
<keyword evidence="4" id="KW-0347">Helicase</keyword>
<evidence type="ECO:0000313" key="5">
    <source>
        <dbReference type="Proteomes" id="UP000286211"/>
    </source>
</evidence>
<feature type="domain" description="Schlafen AlbA-2" evidence="1">
    <location>
        <begin position="14"/>
        <end position="126"/>
    </location>
</feature>
<keyword evidence="4" id="KW-0378">Hydrolase</keyword>
<dbReference type="GO" id="GO:0004386">
    <property type="term" value="F:helicase activity"/>
    <property type="evidence" value="ECO:0007669"/>
    <property type="project" value="UniProtKB-KW"/>
</dbReference>
<evidence type="ECO:0000259" key="1">
    <source>
        <dbReference type="Pfam" id="PF04326"/>
    </source>
</evidence>
<dbReference type="EMBL" id="QRNB01000002">
    <property type="protein sequence ID" value="RHK13010.1"/>
    <property type="molecule type" value="Genomic_DNA"/>
</dbReference>
<dbReference type="AlphaFoldDB" id="A0A3R6FE48"/>
<dbReference type="RefSeq" id="WP_119235761.1">
    <property type="nucleotide sequence ID" value="NZ_JANDWK010000014.1"/>
</dbReference>
<dbReference type="InterPro" id="IPR049514">
    <property type="entry name" value="Fic-like_C"/>
</dbReference>
<dbReference type="Proteomes" id="UP000286211">
    <property type="component" value="Unassembled WGS sequence"/>
</dbReference>
<dbReference type="PANTHER" id="PTHR30595:SF6">
    <property type="entry name" value="SCHLAFEN ALBA-2 DOMAIN-CONTAINING PROTEIN"/>
    <property type="match status" value="1"/>
</dbReference>
<dbReference type="Proteomes" id="UP001204486">
    <property type="component" value="Unassembled WGS sequence"/>
</dbReference>
<dbReference type="PANTHER" id="PTHR30595">
    <property type="entry name" value="GLPR-RELATED TRANSCRIPTIONAL REPRESSOR"/>
    <property type="match status" value="1"/>
</dbReference>
<dbReference type="InterPro" id="IPR038461">
    <property type="entry name" value="Schlafen_AlbA_2_dom_sf"/>
</dbReference>
<comment type="caution">
    <text evidence="4">The sequence shown here is derived from an EMBL/GenBank/DDBJ whole genome shotgun (WGS) entry which is preliminary data.</text>
</comment>
<dbReference type="Gene3D" id="3.30.565.60">
    <property type="match status" value="1"/>
</dbReference>
<dbReference type="InterPro" id="IPR007421">
    <property type="entry name" value="Schlafen_AlbA_2_dom"/>
</dbReference>
<sequence>MEYQEIEALIALKESKNLEFKESTGQLDRSMETLCAFLNGDGGIVLYGVKDNGNVVGQEVSDSTKRAIAEAINRIEPFVSLEINYVRIPNSDKFVIIVNAEKQRFMRPFAYKGRAYLRIESTTTVMPQEQYNHLLMQRGGKYGWEAMVNPDLKISDLDENAILGAVREGIRNGRLPEVTIREEIPTILRKFGLLRDGNLNNAAAVLFGVDFYDYPQCLLRMARFKGTTKEEFIDNQRAQGNIYILLDAAMAFFFKHLSLSGKINGLYREEELSIPYKALRECCINSLCHRSYHHPGSSVSIAIYDDRVEVTNTGTFPADLSVERLMQEHDSKPQNPIIANVLYKSKILESWGRGIGTMVDECKRVGLPAPEFKTDGNFVTVVFKYNCDGVNLQLVNSNPTSTQQVPNKYPTSTQQVLELVGILKDGEYSVREIMSFLMLKDRVNFLYKYLIPALEEGLVSMKYPDNPKHPKQKYMLTEKGRKILEK</sequence>
<gene>
    <name evidence="4" type="ORF">DW079_00820</name>
    <name evidence="3" type="ORF">NNC55_07560</name>
</gene>
<dbReference type="Pfam" id="PF04326">
    <property type="entry name" value="SLFN_AlbA_2"/>
    <property type="match status" value="1"/>
</dbReference>
<protein>
    <submittedName>
        <fullName evidence="4">ATP-dependent DNA helicase RecG</fullName>
    </submittedName>
    <submittedName>
        <fullName evidence="3">DNA binding domain-containing protein</fullName>
    </submittedName>
</protein>
<dbReference type="Pfam" id="PF13749">
    <property type="entry name" value="HATPase_c_4"/>
    <property type="match status" value="1"/>
</dbReference>
<dbReference type="Pfam" id="PF21247">
    <property type="entry name" value="Fic-like_C"/>
    <property type="match status" value="1"/>
</dbReference>
<organism evidence="4 5">
    <name type="scientific">Segatella copri</name>
    <dbReference type="NCBI Taxonomy" id="165179"/>
    <lineage>
        <taxon>Bacteria</taxon>
        <taxon>Pseudomonadati</taxon>
        <taxon>Bacteroidota</taxon>
        <taxon>Bacteroidia</taxon>
        <taxon>Bacteroidales</taxon>
        <taxon>Prevotellaceae</taxon>
        <taxon>Segatella</taxon>
    </lineage>
</organism>
<reference evidence="4 5" key="1">
    <citation type="submission" date="2018-08" db="EMBL/GenBank/DDBJ databases">
        <title>A genome reference for cultivated species of the human gut microbiota.</title>
        <authorList>
            <person name="Zou Y."/>
            <person name="Xue W."/>
            <person name="Luo G."/>
        </authorList>
    </citation>
    <scope>NUCLEOTIDE SEQUENCE [LARGE SCALE GENOMIC DNA]</scope>
    <source>
        <strain evidence="4 5">AF46-2NS</strain>
    </source>
</reference>
<reference evidence="3" key="2">
    <citation type="submission" date="2022-07" db="EMBL/GenBank/DDBJ databases">
        <title>Prevotella copri.</title>
        <authorList>
            <person name="Yang C."/>
        </authorList>
    </citation>
    <scope>NUCLEOTIDE SEQUENCE</scope>
    <source>
        <strain evidence="3">HF1476</strain>
    </source>
</reference>
<keyword evidence="4" id="KW-0547">Nucleotide-binding</keyword>
<dbReference type="InterPro" id="IPR038475">
    <property type="entry name" value="RecG_C_sf"/>
</dbReference>